<sequence>MRHRLLCHWAEGLRRCVAASGPHYRAVEVKWHQMRSVPWYRQMRGPAESGCCGATSRGRDIVTGPQVL</sequence>
<dbReference type="Proteomes" id="UP001066276">
    <property type="component" value="Chromosome 2_2"/>
</dbReference>
<comment type="caution">
    <text evidence="1">The sequence shown here is derived from an EMBL/GenBank/DDBJ whole genome shotgun (WGS) entry which is preliminary data.</text>
</comment>
<evidence type="ECO:0000313" key="2">
    <source>
        <dbReference type="Proteomes" id="UP001066276"/>
    </source>
</evidence>
<dbReference type="EMBL" id="JANPWB010000004">
    <property type="protein sequence ID" value="KAJ1193001.1"/>
    <property type="molecule type" value="Genomic_DNA"/>
</dbReference>
<organism evidence="1 2">
    <name type="scientific">Pleurodeles waltl</name>
    <name type="common">Iberian ribbed newt</name>
    <dbReference type="NCBI Taxonomy" id="8319"/>
    <lineage>
        <taxon>Eukaryota</taxon>
        <taxon>Metazoa</taxon>
        <taxon>Chordata</taxon>
        <taxon>Craniata</taxon>
        <taxon>Vertebrata</taxon>
        <taxon>Euteleostomi</taxon>
        <taxon>Amphibia</taxon>
        <taxon>Batrachia</taxon>
        <taxon>Caudata</taxon>
        <taxon>Salamandroidea</taxon>
        <taxon>Salamandridae</taxon>
        <taxon>Pleurodelinae</taxon>
        <taxon>Pleurodeles</taxon>
    </lineage>
</organism>
<protein>
    <submittedName>
        <fullName evidence="1">Uncharacterized protein</fullName>
    </submittedName>
</protein>
<dbReference type="AlphaFoldDB" id="A0AAV7UX78"/>
<reference evidence="1" key="1">
    <citation type="journal article" date="2022" name="bioRxiv">
        <title>Sequencing and chromosome-scale assembly of the giantPleurodeles waltlgenome.</title>
        <authorList>
            <person name="Brown T."/>
            <person name="Elewa A."/>
            <person name="Iarovenko S."/>
            <person name="Subramanian E."/>
            <person name="Araus A.J."/>
            <person name="Petzold A."/>
            <person name="Susuki M."/>
            <person name="Suzuki K.-i.T."/>
            <person name="Hayashi T."/>
            <person name="Toyoda A."/>
            <person name="Oliveira C."/>
            <person name="Osipova E."/>
            <person name="Leigh N.D."/>
            <person name="Simon A."/>
            <person name="Yun M.H."/>
        </authorList>
    </citation>
    <scope>NUCLEOTIDE SEQUENCE</scope>
    <source>
        <strain evidence="1">20211129_DDA</strain>
        <tissue evidence="1">Liver</tissue>
    </source>
</reference>
<proteinExistence type="predicted"/>
<gene>
    <name evidence="1" type="ORF">NDU88_002307</name>
</gene>
<name>A0AAV7UX78_PLEWA</name>
<evidence type="ECO:0000313" key="1">
    <source>
        <dbReference type="EMBL" id="KAJ1193001.1"/>
    </source>
</evidence>
<keyword evidence="2" id="KW-1185">Reference proteome</keyword>
<accession>A0AAV7UX78</accession>